<comment type="subcellular location">
    <subcellularLocation>
        <location evidence="1 7">Cell membrane</location>
        <topology evidence="1 7">Multi-pass membrane protein</topology>
    </subcellularLocation>
</comment>
<accession>A0ABW2FIY6</accession>
<dbReference type="Pfam" id="PF00528">
    <property type="entry name" value="BPD_transp_1"/>
    <property type="match status" value="1"/>
</dbReference>
<dbReference type="EMBL" id="JBHTAI010000030">
    <property type="protein sequence ID" value="MFC7153125.1"/>
    <property type="molecule type" value="Genomic_DNA"/>
</dbReference>
<keyword evidence="6 7" id="KW-0472">Membrane</keyword>
<evidence type="ECO:0000256" key="4">
    <source>
        <dbReference type="ARBA" id="ARBA00022692"/>
    </source>
</evidence>
<protein>
    <submittedName>
        <fullName evidence="9">ABC transporter permease</fullName>
    </submittedName>
</protein>
<evidence type="ECO:0000313" key="10">
    <source>
        <dbReference type="Proteomes" id="UP001596378"/>
    </source>
</evidence>
<dbReference type="InterPro" id="IPR045621">
    <property type="entry name" value="BPD_transp_1_N"/>
</dbReference>
<keyword evidence="5 7" id="KW-1133">Transmembrane helix</keyword>
<feature type="transmembrane region" description="Helical" evidence="7">
    <location>
        <begin position="12"/>
        <end position="30"/>
    </location>
</feature>
<evidence type="ECO:0000256" key="5">
    <source>
        <dbReference type="ARBA" id="ARBA00022989"/>
    </source>
</evidence>
<evidence type="ECO:0000256" key="7">
    <source>
        <dbReference type="RuleBase" id="RU363032"/>
    </source>
</evidence>
<evidence type="ECO:0000313" key="9">
    <source>
        <dbReference type="EMBL" id="MFC7153125.1"/>
    </source>
</evidence>
<dbReference type="InterPro" id="IPR035906">
    <property type="entry name" value="MetI-like_sf"/>
</dbReference>
<evidence type="ECO:0000256" key="1">
    <source>
        <dbReference type="ARBA" id="ARBA00004651"/>
    </source>
</evidence>
<sequence>MHTVLLRKLLEALLTLFFATLIIFALIRLAPGDPVRLMLGHPGEIAAQGTSAYDEKVAELRTELGLDRNVAVQYASWLGRLAQGDLGTSIFTGKPVGPEIASRLPATVALSLSALLVQIALGLFFGMVAALRSGKLTDQLIRVACVALASTPAFVVGLVALALFAVKYGVYEISSDFSASRLWLPALTLGILGAPQLVRIMRANLLTEFGKIYVSSALSRGLDRKRVVRHAARNALIPLVTMVALSFAGLIGGAVVIESIFSWPGIGKYALDSILVKDYPVIQGYALVAVLMVVLIHFLVDVVYSALDPRIHHKGEAGREETV</sequence>
<evidence type="ECO:0000256" key="2">
    <source>
        <dbReference type="ARBA" id="ARBA00022448"/>
    </source>
</evidence>
<dbReference type="SUPFAM" id="SSF161098">
    <property type="entry name" value="MetI-like"/>
    <property type="match status" value="1"/>
</dbReference>
<dbReference type="RefSeq" id="WP_378047556.1">
    <property type="nucleotide sequence ID" value="NZ_JBHMDN010000014.1"/>
</dbReference>
<dbReference type="Pfam" id="PF19300">
    <property type="entry name" value="BPD_transp_1_N"/>
    <property type="match status" value="1"/>
</dbReference>
<proteinExistence type="inferred from homology"/>
<dbReference type="PANTHER" id="PTHR43163:SF6">
    <property type="entry name" value="DIPEPTIDE TRANSPORT SYSTEM PERMEASE PROTEIN DPPB-RELATED"/>
    <property type="match status" value="1"/>
</dbReference>
<organism evidence="9 10">
    <name type="scientific">Cohnella cellulosilytica</name>
    <dbReference type="NCBI Taxonomy" id="986710"/>
    <lineage>
        <taxon>Bacteria</taxon>
        <taxon>Bacillati</taxon>
        <taxon>Bacillota</taxon>
        <taxon>Bacilli</taxon>
        <taxon>Bacillales</taxon>
        <taxon>Paenibacillaceae</taxon>
        <taxon>Cohnella</taxon>
    </lineage>
</organism>
<comment type="similarity">
    <text evidence="7">Belongs to the binding-protein-dependent transport system permease family.</text>
</comment>
<dbReference type="CDD" id="cd06261">
    <property type="entry name" value="TM_PBP2"/>
    <property type="match status" value="1"/>
</dbReference>
<feature type="transmembrane region" description="Helical" evidence="7">
    <location>
        <begin position="235"/>
        <end position="261"/>
    </location>
</feature>
<name>A0ABW2FIY6_9BACL</name>
<dbReference type="PROSITE" id="PS50928">
    <property type="entry name" value="ABC_TM1"/>
    <property type="match status" value="1"/>
</dbReference>
<feature type="transmembrane region" description="Helical" evidence="7">
    <location>
        <begin position="182"/>
        <end position="201"/>
    </location>
</feature>
<feature type="transmembrane region" description="Helical" evidence="7">
    <location>
        <begin position="108"/>
        <end position="131"/>
    </location>
</feature>
<evidence type="ECO:0000256" key="6">
    <source>
        <dbReference type="ARBA" id="ARBA00023136"/>
    </source>
</evidence>
<feature type="transmembrane region" description="Helical" evidence="7">
    <location>
        <begin position="281"/>
        <end position="304"/>
    </location>
</feature>
<dbReference type="Gene3D" id="1.10.3720.10">
    <property type="entry name" value="MetI-like"/>
    <property type="match status" value="1"/>
</dbReference>
<dbReference type="PANTHER" id="PTHR43163">
    <property type="entry name" value="DIPEPTIDE TRANSPORT SYSTEM PERMEASE PROTEIN DPPB-RELATED"/>
    <property type="match status" value="1"/>
</dbReference>
<keyword evidence="10" id="KW-1185">Reference proteome</keyword>
<gene>
    <name evidence="9" type="ORF">ACFQMJ_31690</name>
</gene>
<evidence type="ECO:0000256" key="3">
    <source>
        <dbReference type="ARBA" id="ARBA00022475"/>
    </source>
</evidence>
<keyword evidence="4 7" id="KW-0812">Transmembrane</keyword>
<reference evidence="10" key="1">
    <citation type="journal article" date="2019" name="Int. J. Syst. Evol. Microbiol.">
        <title>The Global Catalogue of Microorganisms (GCM) 10K type strain sequencing project: providing services to taxonomists for standard genome sequencing and annotation.</title>
        <authorList>
            <consortium name="The Broad Institute Genomics Platform"/>
            <consortium name="The Broad Institute Genome Sequencing Center for Infectious Disease"/>
            <person name="Wu L."/>
            <person name="Ma J."/>
        </authorList>
    </citation>
    <scope>NUCLEOTIDE SEQUENCE [LARGE SCALE GENOMIC DNA]</scope>
    <source>
        <strain evidence="10">KCTC 12907</strain>
    </source>
</reference>
<dbReference type="InterPro" id="IPR000515">
    <property type="entry name" value="MetI-like"/>
</dbReference>
<evidence type="ECO:0000259" key="8">
    <source>
        <dbReference type="PROSITE" id="PS50928"/>
    </source>
</evidence>
<dbReference type="Proteomes" id="UP001596378">
    <property type="component" value="Unassembled WGS sequence"/>
</dbReference>
<feature type="domain" description="ABC transmembrane type-1" evidence="8">
    <location>
        <begin position="104"/>
        <end position="300"/>
    </location>
</feature>
<keyword evidence="3" id="KW-1003">Cell membrane</keyword>
<comment type="caution">
    <text evidence="9">The sequence shown here is derived from an EMBL/GenBank/DDBJ whole genome shotgun (WGS) entry which is preliminary data.</text>
</comment>
<feature type="transmembrane region" description="Helical" evidence="7">
    <location>
        <begin position="143"/>
        <end position="170"/>
    </location>
</feature>
<keyword evidence="2 7" id="KW-0813">Transport</keyword>